<dbReference type="SUPFAM" id="SSF82607">
    <property type="entry name" value="YbaB-like"/>
    <property type="match status" value="1"/>
</dbReference>
<proteinExistence type="predicted"/>
<dbReference type="InterPro" id="IPR036894">
    <property type="entry name" value="YbaB-like_sf"/>
</dbReference>
<evidence type="ECO:0000313" key="2">
    <source>
        <dbReference type="Proteomes" id="UP000679690"/>
    </source>
</evidence>
<gene>
    <name evidence="1" type="ORF">J5X75_10225</name>
</gene>
<name>A0ABS3UJF2_9ACTN</name>
<dbReference type="Gene3D" id="3.30.1310.10">
    <property type="entry name" value="Nucleoid-associated protein YbaB-like domain"/>
    <property type="match status" value="1"/>
</dbReference>
<dbReference type="RefSeq" id="WP_208467089.1">
    <property type="nucleotide sequence ID" value="NZ_JAGFNS010000005.1"/>
</dbReference>
<accession>A0ABS3UJF2</accession>
<protein>
    <submittedName>
        <fullName evidence="1">YbaB/EbfC family nucleoid-associated protein</fullName>
    </submittedName>
</protein>
<evidence type="ECO:0000313" key="1">
    <source>
        <dbReference type="EMBL" id="MBO3737898.1"/>
    </source>
</evidence>
<sequence>MPQDPEELLADWQWRVQRQTEATLELSRRMKRVDATVQSAHGDVTVTVDHAGSLSDLRLTGDALRLTPDELARLILSTCRRAQSRLAEQMTDLVAGIYGSDSPTTAFVAESYAEQFPTAPGERDR</sequence>
<reference evidence="1 2" key="1">
    <citation type="submission" date="2021-03" db="EMBL/GenBank/DDBJ databases">
        <title>Actinoplanes flavus sp. nov., a novel actinomycete isolated from Coconut Palm rhizosphere soil.</title>
        <authorList>
            <person name="Luo X."/>
        </authorList>
    </citation>
    <scope>NUCLEOTIDE SEQUENCE [LARGE SCALE GENOMIC DNA]</scope>
    <source>
        <strain evidence="1 2">NEAU-H7</strain>
    </source>
</reference>
<comment type="caution">
    <text evidence="1">The sequence shown here is derived from an EMBL/GenBank/DDBJ whole genome shotgun (WGS) entry which is preliminary data.</text>
</comment>
<dbReference type="InterPro" id="IPR004401">
    <property type="entry name" value="YbaB/EbfC"/>
</dbReference>
<organism evidence="1 2">
    <name type="scientific">Actinoplanes flavus</name>
    <dbReference type="NCBI Taxonomy" id="2820290"/>
    <lineage>
        <taxon>Bacteria</taxon>
        <taxon>Bacillati</taxon>
        <taxon>Actinomycetota</taxon>
        <taxon>Actinomycetes</taxon>
        <taxon>Micromonosporales</taxon>
        <taxon>Micromonosporaceae</taxon>
        <taxon>Actinoplanes</taxon>
    </lineage>
</organism>
<keyword evidence="2" id="KW-1185">Reference proteome</keyword>
<dbReference type="Pfam" id="PF02575">
    <property type="entry name" value="YbaB_DNA_bd"/>
    <property type="match status" value="1"/>
</dbReference>
<dbReference type="Proteomes" id="UP000679690">
    <property type="component" value="Unassembled WGS sequence"/>
</dbReference>
<dbReference type="EMBL" id="JAGFNS010000005">
    <property type="protein sequence ID" value="MBO3737898.1"/>
    <property type="molecule type" value="Genomic_DNA"/>
</dbReference>